<evidence type="ECO:0000256" key="2">
    <source>
        <dbReference type="SAM" id="Phobius"/>
    </source>
</evidence>
<keyword evidence="1" id="KW-0175">Coiled coil</keyword>
<name>A0A1M4T325_9THEO</name>
<dbReference type="Pfam" id="PF04977">
    <property type="entry name" value="DivIC"/>
    <property type="match status" value="1"/>
</dbReference>
<keyword evidence="4" id="KW-1185">Reference proteome</keyword>
<dbReference type="GO" id="GO:0051301">
    <property type="term" value="P:cell division"/>
    <property type="evidence" value="ECO:0007669"/>
    <property type="project" value="UniProtKB-KW"/>
</dbReference>
<proteinExistence type="predicted"/>
<evidence type="ECO:0000313" key="4">
    <source>
        <dbReference type="Proteomes" id="UP000184088"/>
    </source>
</evidence>
<keyword evidence="3" id="KW-0132">Cell division</keyword>
<dbReference type="STRING" id="1121256.SAMN02746089_00203"/>
<evidence type="ECO:0000313" key="3">
    <source>
        <dbReference type="EMBL" id="SHE38866.1"/>
    </source>
</evidence>
<organism evidence="3 4">
    <name type="scientific">Caldanaerobius fijiensis DSM 17918</name>
    <dbReference type="NCBI Taxonomy" id="1121256"/>
    <lineage>
        <taxon>Bacteria</taxon>
        <taxon>Bacillati</taxon>
        <taxon>Bacillota</taxon>
        <taxon>Clostridia</taxon>
        <taxon>Thermoanaerobacterales</taxon>
        <taxon>Thermoanaerobacteraceae</taxon>
        <taxon>Caldanaerobius</taxon>
    </lineage>
</organism>
<keyword evidence="2" id="KW-0472">Membrane</keyword>
<keyword evidence="3" id="KW-0131">Cell cycle</keyword>
<feature type="transmembrane region" description="Helical" evidence="2">
    <location>
        <begin position="34"/>
        <end position="54"/>
    </location>
</feature>
<dbReference type="EMBL" id="FQVH01000001">
    <property type="protein sequence ID" value="SHE38866.1"/>
    <property type="molecule type" value="Genomic_DNA"/>
</dbReference>
<keyword evidence="2" id="KW-1133">Transmembrane helix</keyword>
<sequence>MFIEQRSYYEVWEQKEQVKQHKKKPKSRKKLKQLIEIALVLAVGIIITSCYATIAKMSYINESLSKQYSQIEAQNKELKLQLARSKNLQRIEYIAVNKLGMVKPDETQIVYVKVPKVNKKAN</sequence>
<keyword evidence="2" id="KW-0812">Transmembrane</keyword>
<dbReference type="RefSeq" id="WP_073341215.1">
    <property type="nucleotide sequence ID" value="NZ_FQVH01000001.1"/>
</dbReference>
<reference evidence="3 4" key="1">
    <citation type="submission" date="2016-11" db="EMBL/GenBank/DDBJ databases">
        <authorList>
            <person name="Jaros S."/>
            <person name="Januszkiewicz K."/>
            <person name="Wedrychowicz H."/>
        </authorList>
    </citation>
    <scope>NUCLEOTIDE SEQUENCE [LARGE SCALE GENOMIC DNA]</scope>
    <source>
        <strain evidence="3 4">DSM 17918</strain>
    </source>
</reference>
<evidence type="ECO:0000256" key="1">
    <source>
        <dbReference type="SAM" id="Coils"/>
    </source>
</evidence>
<feature type="coiled-coil region" evidence="1">
    <location>
        <begin position="61"/>
        <end position="88"/>
    </location>
</feature>
<dbReference type="InterPro" id="IPR007060">
    <property type="entry name" value="FtsL/DivIC"/>
</dbReference>
<dbReference type="OrthoDB" id="1727248at2"/>
<dbReference type="AlphaFoldDB" id="A0A1M4T325"/>
<accession>A0A1M4T325</accession>
<protein>
    <submittedName>
        <fullName evidence="3">Cell division protein FtsL</fullName>
    </submittedName>
</protein>
<dbReference type="Proteomes" id="UP000184088">
    <property type="component" value="Unassembled WGS sequence"/>
</dbReference>
<gene>
    <name evidence="3" type="ORF">SAMN02746089_00203</name>
</gene>